<dbReference type="FunFam" id="1.10.10.10:FF:000168">
    <property type="entry name" value="Replication protein A 32 kDa subunit"/>
    <property type="match status" value="1"/>
</dbReference>
<dbReference type="GO" id="GO:0000781">
    <property type="term" value="C:chromosome, telomeric region"/>
    <property type="evidence" value="ECO:0007669"/>
    <property type="project" value="TreeGrafter"/>
</dbReference>
<dbReference type="GO" id="GO:0005662">
    <property type="term" value="C:DNA replication factor A complex"/>
    <property type="evidence" value="ECO:0007669"/>
    <property type="project" value="TreeGrafter"/>
</dbReference>
<feature type="domain" description="OB" evidence="11">
    <location>
        <begin position="99"/>
        <end position="172"/>
    </location>
</feature>
<evidence type="ECO:0000256" key="4">
    <source>
        <dbReference type="ARBA" id="ARBA00022763"/>
    </source>
</evidence>
<dbReference type="Gene3D" id="2.40.50.140">
    <property type="entry name" value="Nucleic acid-binding proteins"/>
    <property type="match status" value="1"/>
</dbReference>
<dbReference type="Proteomes" id="UP000813462">
    <property type="component" value="Unassembled WGS sequence"/>
</dbReference>
<dbReference type="FunFam" id="2.40.50.140:FF:000184">
    <property type="entry name" value="replication protein A 32 kDa subunit A-like"/>
    <property type="match status" value="1"/>
</dbReference>
<dbReference type="SUPFAM" id="SSF50249">
    <property type="entry name" value="Nucleic acid-binding proteins"/>
    <property type="match status" value="1"/>
</dbReference>
<dbReference type="Pfam" id="PF08784">
    <property type="entry name" value="RPA_C"/>
    <property type="match status" value="1"/>
</dbReference>
<evidence type="ECO:0000313" key="13">
    <source>
        <dbReference type="EMBL" id="KAH7524278.1"/>
    </source>
</evidence>
<organism evidence="13 14">
    <name type="scientific">Ziziphus jujuba var. spinosa</name>
    <dbReference type="NCBI Taxonomy" id="714518"/>
    <lineage>
        <taxon>Eukaryota</taxon>
        <taxon>Viridiplantae</taxon>
        <taxon>Streptophyta</taxon>
        <taxon>Embryophyta</taxon>
        <taxon>Tracheophyta</taxon>
        <taxon>Spermatophyta</taxon>
        <taxon>Magnoliopsida</taxon>
        <taxon>eudicotyledons</taxon>
        <taxon>Gunneridae</taxon>
        <taxon>Pentapetalae</taxon>
        <taxon>rosids</taxon>
        <taxon>fabids</taxon>
        <taxon>Rosales</taxon>
        <taxon>Rhamnaceae</taxon>
        <taxon>Paliureae</taxon>
        <taxon>Ziziphus</taxon>
    </lineage>
</organism>
<reference evidence="13" key="1">
    <citation type="journal article" date="2021" name="Front. Plant Sci.">
        <title>Chromosome-Scale Genome Assembly for Chinese Sour Jujube and Insights Into Its Genome Evolution and Domestication Signature.</title>
        <authorList>
            <person name="Shen L.-Y."/>
            <person name="Luo H."/>
            <person name="Wang X.-L."/>
            <person name="Wang X.-M."/>
            <person name="Qiu X.-J."/>
            <person name="Liu H."/>
            <person name="Zhou S.-S."/>
            <person name="Jia K.-H."/>
            <person name="Nie S."/>
            <person name="Bao Y.-T."/>
            <person name="Zhang R.-G."/>
            <person name="Yun Q.-Z."/>
            <person name="Chai Y.-H."/>
            <person name="Lu J.-Y."/>
            <person name="Li Y."/>
            <person name="Zhao S.-W."/>
            <person name="Mao J.-F."/>
            <person name="Jia S.-G."/>
            <person name="Mao Y.-M."/>
        </authorList>
    </citation>
    <scope>NUCLEOTIDE SEQUENCE</scope>
    <source>
        <strain evidence="13">AT0</strain>
        <tissue evidence="13">Leaf</tissue>
    </source>
</reference>
<comment type="subcellular location">
    <subcellularLocation>
        <location evidence="1">Nucleus</location>
    </subcellularLocation>
</comment>
<dbReference type="GO" id="GO:0035861">
    <property type="term" value="C:site of double-strand break"/>
    <property type="evidence" value="ECO:0007669"/>
    <property type="project" value="TreeGrafter"/>
</dbReference>
<dbReference type="InterPro" id="IPR036388">
    <property type="entry name" value="WH-like_DNA-bd_sf"/>
</dbReference>
<dbReference type="Gene3D" id="1.10.10.10">
    <property type="entry name" value="Winged helix-like DNA-binding domain superfamily/Winged helix DNA-binding domain"/>
    <property type="match status" value="1"/>
</dbReference>
<dbReference type="InterPro" id="IPR040260">
    <property type="entry name" value="RFA2-like"/>
</dbReference>
<dbReference type="AlphaFoldDB" id="A0A978V8P3"/>
<comment type="caution">
    <text evidence="13">The sequence shown here is derived from an EMBL/GenBank/DDBJ whole genome shotgun (WGS) entry which is preliminary data.</text>
</comment>
<dbReference type="InterPro" id="IPR036390">
    <property type="entry name" value="WH_DNA-bd_sf"/>
</dbReference>
<dbReference type="GO" id="GO:0006289">
    <property type="term" value="P:nucleotide-excision repair"/>
    <property type="evidence" value="ECO:0007669"/>
    <property type="project" value="TreeGrafter"/>
</dbReference>
<name>A0A978V8P3_ZIZJJ</name>
<evidence type="ECO:0000256" key="3">
    <source>
        <dbReference type="ARBA" id="ARBA00022705"/>
    </source>
</evidence>
<dbReference type="Pfam" id="PF01336">
    <property type="entry name" value="tRNA_anti-codon"/>
    <property type="match status" value="1"/>
</dbReference>
<dbReference type="InterPro" id="IPR012340">
    <property type="entry name" value="NA-bd_OB-fold"/>
</dbReference>
<keyword evidence="5" id="KW-0238">DNA-binding</keyword>
<evidence type="ECO:0000256" key="1">
    <source>
        <dbReference type="ARBA" id="ARBA00004123"/>
    </source>
</evidence>
<evidence type="ECO:0000256" key="9">
    <source>
        <dbReference type="ARBA" id="ARBA00057177"/>
    </source>
</evidence>
<evidence type="ECO:0000259" key="12">
    <source>
        <dbReference type="Pfam" id="PF08784"/>
    </source>
</evidence>
<comment type="function">
    <text evidence="9">Component of the replication protein A complex (RPA) required for DNA recombination, repair and replication. The activity of RPA is mediated by single-stranded DNA binding and protein interactions. Required fo cell division in meristems. Involved in the maintenance of transcriptional epigenetic gene silencing (TGS) at specific loci (including some transposons) by regulating histone H3 acetylation, 'Lys-4' and 'Lys-9' methylation.</text>
</comment>
<dbReference type="PIRSF" id="PIRSF036949">
    <property type="entry name" value="RPA32"/>
    <property type="match status" value="1"/>
</dbReference>
<evidence type="ECO:0000313" key="14">
    <source>
        <dbReference type="Proteomes" id="UP000813462"/>
    </source>
</evidence>
<feature type="region of interest" description="Disordered" evidence="10">
    <location>
        <begin position="197"/>
        <end position="231"/>
    </location>
</feature>
<accession>A0A978V8P3</accession>
<evidence type="ECO:0000256" key="8">
    <source>
        <dbReference type="ARBA" id="ARBA00023242"/>
    </source>
</evidence>
<evidence type="ECO:0000259" key="11">
    <source>
        <dbReference type="Pfam" id="PF01336"/>
    </source>
</evidence>
<keyword evidence="7" id="KW-0234">DNA repair</keyword>
<evidence type="ECO:0000256" key="5">
    <source>
        <dbReference type="ARBA" id="ARBA00023125"/>
    </source>
</evidence>
<dbReference type="GO" id="GO:0006260">
    <property type="term" value="P:DNA replication"/>
    <property type="evidence" value="ECO:0007669"/>
    <property type="project" value="UniProtKB-KW"/>
</dbReference>
<feature type="domain" description="Replication protein A C-terminal" evidence="12">
    <location>
        <begin position="190"/>
        <end position="299"/>
    </location>
</feature>
<evidence type="ECO:0008006" key="15">
    <source>
        <dbReference type="Google" id="ProtNLM"/>
    </source>
</evidence>
<dbReference type="InterPro" id="IPR004365">
    <property type="entry name" value="NA-bd_OB_tRNA"/>
</dbReference>
<protein>
    <recommendedName>
        <fullName evidence="15">Replication protein A 32 kDa subunit A</fullName>
    </recommendedName>
</protein>
<dbReference type="InterPro" id="IPR014646">
    <property type="entry name" value="Rfa2/RPA32"/>
</dbReference>
<dbReference type="SUPFAM" id="SSF46785">
    <property type="entry name" value="Winged helix' DNA-binding domain"/>
    <property type="match status" value="1"/>
</dbReference>
<evidence type="ECO:0000256" key="6">
    <source>
        <dbReference type="ARBA" id="ARBA00023172"/>
    </source>
</evidence>
<dbReference type="InterPro" id="IPR014892">
    <property type="entry name" value="RPA_C"/>
</dbReference>
<keyword evidence="4" id="KW-0227">DNA damage</keyword>
<gene>
    <name evidence="13" type="ORF">FEM48_Zijuj06G0102400</name>
</gene>
<dbReference type="EMBL" id="JAEACU010000006">
    <property type="protein sequence ID" value="KAH7524278.1"/>
    <property type="molecule type" value="Genomic_DNA"/>
</dbReference>
<keyword evidence="3" id="KW-0235">DNA replication</keyword>
<keyword evidence="8" id="KW-0539">Nucleus</keyword>
<evidence type="ECO:0000256" key="2">
    <source>
        <dbReference type="ARBA" id="ARBA00007815"/>
    </source>
</evidence>
<proteinExistence type="inferred from homology"/>
<dbReference type="PANTHER" id="PTHR13989:SF34">
    <property type="entry name" value="REPLICATION PROTEIN A 32 KDA SUBUNIT A"/>
    <property type="match status" value="1"/>
</dbReference>
<dbReference type="GO" id="GO:0003697">
    <property type="term" value="F:single-stranded DNA binding"/>
    <property type="evidence" value="ECO:0007669"/>
    <property type="project" value="TreeGrafter"/>
</dbReference>
<dbReference type="CDD" id="cd04478">
    <property type="entry name" value="RPA2_DBD_D"/>
    <property type="match status" value="1"/>
</dbReference>
<evidence type="ECO:0000256" key="10">
    <source>
        <dbReference type="SAM" id="MobiDB-lite"/>
    </source>
</evidence>
<evidence type="ECO:0000256" key="7">
    <source>
        <dbReference type="ARBA" id="ARBA00023204"/>
    </source>
</evidence>
<sequence length="308" mass="34394">MREQLLEGWKRGEGERWKARRRGKEGTLEMFSASQFDATNAFSGGGFMSSQLTDSTPSAAKSRETHGLVPVTVKQISEAYQSGDEKSNFEINGVDISNVTLVGMVFNKTERNTDVNFTLDDGTGRIGCRRWVNEVFDTREMEEVQDGMYVRVNGHLKIFQGNRQLVAFSVRPVTNFDEIAFHFIECIHNHLQSSKIRQQGSDTTHSQSKDSSLSTPVSSGSNGYQTASSSQFSGQFNTDGVKSCDQLVLDYLQQPSSIGKEKGIHKDELSQQLKVPMAKITEAIRALEEEGLIYSTIDEFHYKSAQYG</sequence>
<dbReference type="PANTHER" id="PTHR13989">
    <property type="entry name" value="REPLICATION PROTEIN A-RELATED"/>
    <property type="match status" value="1"/>
</dbReference>
<keyword evidence="6" id="KW-0233">DNA recombination</keyword>
<dbReference type="GO" id="GO:0000724">
    <property type="term" value="P:double-strand break repair via homologous recombination"/>
    <property type="evidence" value="ECO:0007669"/>
    <property type="project" value="TreeGrafter"/>
</dbReference>
<comment type="similarity">
    <text evidence="2">Belongs to the replication factor A protein 2 family.</text>
</comment>